<dbReference type="Pfam" id="PF00004">
    <property type="entry name" value="AAA"/>
    <property type="match status" value="1"/>
</dbReference>
<organism evidence="3">
    <name type="scientific">Scylla olivacea</name>
    <name type="common">Orange mud crab</name>
    <name type="synonym">Cancer olivacea</name>
    <dbReference type="NCBI Taxonomy" id="85551"/>
    <lineage>
        <taxon>Eukaryota</taxon>
        <taxon>Metazoa</taxon>
        <taxon>Ecdysozoa</taxon>
        <taxon>Arthropoda</taxon>
        <taxon>Crustacea</taxon>
        <taxon>Multicrustacea</taxon>
        <taxon>Malacostraca</taxon>
        <taxon>Eumalacostraca</taxon>
        <taxon>Eucarida</taxon>
        <taxon>Decapoda</taxon>
        <taxon>Pleocyemata</taxon>
        <taxon>Brachyura</taxon>
        <taxon>Eubrachyura</taxon>
        <taxon>Portunoidea</taxon>
        <taxon>Portunidae</taxon>
        <taxon>Portuninae</taxon>
        <taxon>Scylla</taxon>
    </lineage>
</organism>
<accession>A0A0N7Z9Z1</accession>
<dbReference type="Gene3D" id="3.40.50.300">
    <property type="entry name" value="P-loop containing nucleotide triphosphate hydrolases"/>
    <property type="match status" value="1"/>
</dbReference>
<proteinExistence type="predicted"/>
<evidence type="ECO:0000256" key="1">
    <source>
        <dbReference type="SAM" id="MobiDB-lite"/>
    </source>
</evidence>
<name>A0A0N7Z9Z1_SCYOL</name>
<reference evidence="3" key="1">
    <citation type="submission" date="2015-09" db="EMBL/GenBank/DDBJ databases">
        <title>Scylla olivacea transcriptome.</title>
        <authorList>
            <person name="Ikhwanuddin M."/>
        </authorList>
    </citation>
    <scope>NUCLEOTIDE SEQUENCE</scope>
</reference>
<dbReference type="InterPro" id="IPR003959">
    <property type="entry name" value="ATPase_AAA_core"/>
</dbReference>
<feature type="region of interest" description="Disordered" evidence="1">
    <location>
        <begin position="78"/>
        <end position="133"/>
    </location>
</feature>
<evidence type="ECO:0000259" key="2">
    <source>
        <dbReference type="Pfam" id="PF00004"/>
    </source>
</evidence>
<sequence>MSNVCEMPLYGVHTNQVRGAAAVRKLFDQARDNYPSLVFMDDIDAIFVNHDREPSCNSAIQSLRDELFTQLGPRKLKIKDPKSSINPTDSLVSAGRGVNGISGSRASSRASSSRPRPSAPPDDDEDVFGDDVDSPYPDNNGIIVVAATSSPWMLYKVRAVYCVVSLSPLVQSVRVSSSGSD</sequence>
<feature type="compositionally biased region" description="Low complexity" evidence="1">
    <location>
        <begin position="104"/>
        <end position="116"/>
    </location>
</feature>
<dbReference type="GO" id="GO:0005524">
    <property type="term" value="F:ATP binding"/>
    <property type="evidence" value="ECO:0007669"/>
    <property type="project" value="InterPro"/>
</dbReference>
<dbReference type="InterPro" id="IPR027417">
    <property type="entry name" value="P-loop_NTPase"/>
</dbReference>
<protein>
    <recommendedName>
        <fullName evidence="2">ATPase AAA-type core domain-containing protein</fullName>
    </recommendedName>
</protein>
<feature type="domain" description="ATPase AAA-type core" evidence="2">
    <location>
        <begin position="18"/>
        <end position="154"/>
    </location>
</feature>
<dbReference type="GO" id="GO:0016887">
    <property type="term" value="F:ATP hydrolysis activity"/>
    <property type="evidence" value="ECO:0007669"/>
    <property type="project" value="InterPro"/>
</dbReference>
<dbReference type="AlphaFoldDB" id="A0A0N7Z9Z1"/>
<evidence type="ECO:0000313" key="3">
    <source>
        <dbReference type="EMBL" id="JAI57392.1"/>
    </source>
</evidence>
<dbReference type="EMBL" id="GDRN01107631">
    <property type="protein sequence ID" value="JAI57392.1"/>
    <property type="molecule type" value="Transcribed_RNA"/>
</dbReference>
<feature type="compositionally biased region" description="Acidic residues" evidence="1">
    <location>
        <begin position="121"/>
        <end position="133"/>
    </location>
</feature>